<evidence type="ECO:0000313" key="2">
    <source>
        <dbReference type="EMBL" id="CZR59586.1"/>
    </source>
</evidence>
<dbReference type="EMBL" id="FJOG01000014">
    <property type="protein sequence ID" value="CZR59586.1"/>
    <property type="molecule type" value="Genomic_DNA"/>
</dbReference>
<sequence length="391" mass="43325">MPLPIIKGFKATTAQDISGRDGSIQTIQLLPCIHNCVKLGNGWVHAFDCFHHICALPENQSLSPEEIRLKHYNPELLLSPTPDPRQRFQREKSPSPAVIKQENDESPNTRKEQQTSVPKAETKKSTMRGKVAEHGDEEAKEANAIRLQQLPAPPSVRKMHDGLLRVEPELAGLKHIFEREFNEMKGIKQDSATGKSLAILSKLNFANAKLEIIDKAARRTPNRLCWGAGCQLGPSRDHGPTWALDENLARQSESSPHLDFTRLDGLDLTARTPNIFPCRQRLGGWDIGSSCDACRDSRRLRFGNVDENGFKDMFRCRPNTCVMELRPLSAPLASRGTDLSNHGVDGGAVHGPHHEQAEAPHPDSDKPAMSFSAAATGTMRWLAIITGRETQ</sequence>
<dbReference type="Proteomes" id="UP000184330">
    <property type="component" value="Unassembled WGS sequence"/>
</dbReference>
<protein>
    <submittedName>
        <fullName evidence="2">Uncharacterized protein</fullName>
    </submittedName>
</protein>
<feature type="region of interest" description="Disordered" evidence="1">
    <location>
        <begin position="74"/>
        <end position="140"/>
    </location>
</feature>
<gene>
    <name evidence="2" type="ORF">PAC_09480</name>
</gene>
<feature type="compositionally biased region" description="Basic and acidic residues" evidence="1">
    <location>
        <begin position="352"/>
        <end position="366"/>
    </location>
</feature>
<dbReference type="AlphaFoldDB" id="A0A1L7X3J3"/>
<organism evidence="2 3">
    <name type="scientific">Phialocephala subalpina</name>
    <dbReference type="NCBI Taxonomy" id="576137"/>
    <lineage>
        <taxon>Eukaryota</taxon>
        <taxon>Fungi</taxon>
        <taxon>Dikarya</taxon>
        <taxon>Ascomycota</taxon>
        <taxon>Pezizomycotina</taxon>
        <taxon>Leotiomycetes</taxon>
        <taxon>Helotiales</taxon>
        <taxon>Mollisiaceae</taxon>
        <taxon>Phialocephala</taxon>
        <taxon>Phialocephala fortinii species complex</taxon>
    </lineage>
</organism>
<keyword evidence="3" id="KW-1185">Reference proteome</keyword>
<proteinExistence type="predicted"/>
<accession>A0A1L7X3J3</accession>
<feature type="region of interest" description="Disordered" evidence="1">
    <location>
        <begin position="334"/>
        <end position="370"/>
    </location>
</feature>
<reference evidence="2 3" key="1">
    <citation type="submission" date="2016-03" db="EMBL/GenBank/DDBJ databases">
        <authorList>
            <person name="Ploux O."/>
        </authorList>
    </citation>
    <scope>NUCLEOTIDE SEQUENCE [LARGE SCALE GENOMIC DNA]</scope>
    <source>
        <strain evidence="2 3">UAMH 11012</strain>
    </source>
</reference>
<dbReference type="OrthoDB" id="10634889at2759"/>
<evidence type="ECO:0000313" key="3">
    <source>
        <dbReference type="Proteomes" id="UP000184330"/>
    </source>
</evidence>
<feature type="compositionally biased region" description="Basic and acidic residues" evidence="1">
    <location>
        <begin position="120"/>
        <end position="134"/>
    </location>
</feature>
<feature type="compositionally biased region" description="Basic and acidic residues" evidence="1">
    <location>
        <begin position="101"/>
        <end position="113"/>
    </location>
</feature>
<name>A0A1L7X3J3_9HELO</name>
<feature type="compositionally biased region" description="Basic and acidic residues" evidence="1">
    <location>
        <begin position="84"/>
        <end position="93"/>
    </location>
</feature>
<evidence type="ECO:0000256" key="1">
    <source>
        <dbReference type="SAM" id="MobiDB-lite"/>
    </source>
</evidence>